<protein>
    <submittedName>
        <fullName evidence="1">Uncharacterized protein</fullName>
    </submittedName>
</protein>
<comment type="caution">
    <text evidence="1">The sequence shown here is derived from an EMBL/GenBank/DDBJ whole genome shotgun (WGS) entry which is preliminary data.</text>
</comment>
<evidence type="ECO:0000313" key="1">
    <source>
        <dbReference type="EMBL" id="PKI47940.1"/>
    </source>
</evidence>
<reference evidence="1 2" key="1">
    <citation type="submission" date="2017-11" db="EMBL/GenBank/DDBJ databases">
        <title>De-novo sequencing of pomegranate (Punica granatum L.) genome.</title>
        <authorList>
            <person name="Akparov Z."/>
            <person name="Amiraslanov A."/>
            <person name="Hajiyeva S."/>
            <person name="Abbasov M."/>
            <person name="Kaur K."/>
            <person name="Hamwieh A."/>
            <person name="Solovyev V."/>
            <person name="Salamov A."/>
            <person name="Braich B."/>
            <person name="Kosarev P."/>
            <person name="Mahmoud A."/>
            <person name="Hajiyev E."/>
            <person name="Babayeva S."/>
            <person name="Izzatullayeva V."/>
            <person name="Mammadov A."/>
            <person name="Mammadov A."/>
            <person name="Sharifova S."/>
            <person name="Ojaghi J."/>
            <person name="Eynullazada K."/>
            <person name="Bayramov B."/>
            <person name="Abdulazimova A."/>
            <person name="Shahmuradov I."/>
        </authorList>
    </citation>
    <scope>NUCLEOTIDE SEQUENCE [LARGE SCALE GENOMIC DNA]</scope>
    <source>
        <strain evidence="2">cv. AG2017</strain>
        <tissue evidence="1">Leaf</tissue>
    </source>
</reference>
<dbReference type="PANTHER" id="PTHR33835">
    <property type="entry name" value="YALI0C07656P"/>
    <property type="match status" value="1"/>
</dbReference>
<proteinExistence type="predicted"/>
<dbReference type="InterPro" id="IPR025638">
    <property type="entry name" value="DUF4336"/>
</dbReference>
<sequence>MAAAIAVSSPKSSLLQNSASFRDQSSSFLDGQFKGLSLQLKPARGGRSKNRGASTSLVVASAAADAAAVSNKKSGRFYLNFTGFPFPLGPFLERRTIRTE</sequence>
<dbReference type="STRING" id="22663.A0A2I0IWA1"/>
<feature type="non-terminal residue" evidence="1">
    <location>
        <position position="100"/>
    </location>
</feature>
<organism evidence="1 2">
    <name type="scientific">Punica granatum</name>
    <name type="common">Pomegranate</name>
    <dbReference type="NCBI Taxonomy" id="22663"/>
    <lineage>
        <taxon>Eukaryota</taxon>
        <taxon>Viridiplantae</taxon>
        <taxon>Streptophyta</taxon>
        <taxon>Embryophyta</taxon>
        <taxon>Tracheophyta</taxon>
        <taxon>Spermatophyta</taxon>
        <taxon>Magnoliopsida</taxon>
        <taxon>eudicotyledons</taxon>
        <taxon>Gunneridae</taxon>
        <taxon>Pentapetalae</taxon>
        <taxon>rosids</taxon>
        <taxon>malvids</taxon>
        <taxon>Myrtales</taxon>
        <taxon>Lythraceae</taxon>
        <taxon>Punica</taxon>
    </lineage>
</organism>
<keyword evidence="2" id="KW-1185">Reference proteome</keyword>
<dbReference type="PANTHER" id="PTHR33835:SF2">
    <property type="entry name" value="LYSINE-TRNA LIGASE"/>
    <property type="match status" value="1"/>
</dbReference>
<accession>A0A2I0IWA1</accession>
<dbReference type="EMBL" id="PGOL01002444">
    <property type="protein sequence ID" value="PKI47940.1"/>
    <property type="molecule type" value="Genomic_DNA"/>
</dbReference>
<name>A0A2I0IWA1_PUNGR</name>
<dbReference type="AlphaFoldDB" id="A0A2I0IWA1"/>
<gene>
    <name evidence="1" type="ORF">CRG98_031724</name>
</gene>
<dbReference type="Proteomes" id="UP000233551">
    <property type="component" value="Unassembled WGS sequence"/>
</dbReference>
<evidence type="ECO:0000313" key="2">
    <source>
        <dbReference type="Proteomes" id="UP000233551"/>
    </source>
</evidence>